<dbReference type="AlphaFoldDB" id="A0A3D8GTK2"/>
<sequence>MKRLLLLVTIAAMMINLLPVNQAKALEFDCTGIKIGQKIYWEGVELKPGQIGKLMVLEDTPLYRFVDGKPEIERMLYKGSTYRIYNFRAEYLGVGAGFYVVRDERVEYKTPSKQKLNAVKCANPKLEIPPVTSPIDEGTPPIQEKPPEKPQWESMDLGPQVSNLSTLASRAGMDQNGNAYLYVILHGTPSSLAVVDLNTNETKRSFSLGNSTSAWAMDVDSSGTVWVGGTTNGNLYSYNPNIDEFKDHGDMLAGTAETTIQDLAVTDYFVYGSTAYGASAFTFNKITGERESIKSASFGKQFAKSIAVEPDDRYVYISTGPLVDIFKWDIISDLKIPILNGAHPAESYAEKMKKIDDLLVVKFYPSKKANIYSLSSGTFLKEFMADSRGFSPKEPEKNEFYYTYDGNFYAYNLGTGTIRNTNARLPRKRTALSLDFIQLKSNPSRNILTGLIDNEGNYFLYNPFSNVVTVKKAILPSNPVNLHTLFTDSEQRYIYVNGFMTGGLTKFDSIERKGVQLGGVNQLESAIVMNGKLYGGAYPKARLIEITPNEFWDQSSIKELISLDKYSQERITAMAGYNNTHLFAGTYAQDSIKGGLLLDYDVATGDYRVYEDFITNQSIISLLPDEGYIYAGTSIHSNYRRAEFSAKFFRFNPDNPNEKEFFFLPMRATMVMSLIKGPDGDIWGAADGTIFAYNPYLNKFRSVKVLNAISGRFSNAKLLVGKDGFVYGTMEGRLFRINPADMSFTFLLESGAYEIAQDEVGNLYYRYLSNLYMIPVENLNQ</sequence>
<dbReference type="SUPFAM" id="SSF63829">
    <property type="entry name" value="Calcium-dependent phosphotriesterase"/>
    <property type="match status" value="1"/>
</dbReference>
<keyword evidence="4" id="KW-1185">Reference proteome</keyword>
<name>A0A3D8GTK2_9BACI</name>
<dbReference type="Gene3D" id="2.130.10.10">
    <property type="entry name" value="YVTN repeat-like/Quinoprotein amine dehydrogenase"/>
    <property type="match status" value="2"/>
</dbReference>
<dbReference type="SUPFAM" id="SSF50969">
    <property type="entry name" value="YVTN repeat-like/Quinoprotein amine dehydrogenase"/>
    <property type="match status" value="1"/>
</dbReference>
<feature type="chain" id="PRO_5017742496" description="WD40 repeat domain-containing protein" evidence="2">
    <location>
        <begin position="26"/>
        <end position="781"/>
    </location>
</feature>
<dbReference type="Proteomes" id="UP000257144">
    <property type="component" value="Unassembled WGS sequence"/>
</dbReference>
<evidence type="ECO:0000256" key="2">
    <source>
        <dbReference type="SAM" id="SignalP"/>
    </source>
</evidence>
<evidence type="ECO:0000313" key="4">
    <source>
        <dbReference type="Proteomes" id="UP000257144"/>
    </source>
</evidence>
<evidence type="ECO:0008006" key="5">
    <source>
        <dbReference type="Google" id="ProtNLM"/>
    </source>
</evidence>
<organism evidence="3 4">
    <name type="scientific">Neobacillus piezotolerans</name>
    <dbReference type="NCBI Taxonomy" id="2259171"/>
    <lineage>
        <taxon>Bacteria</taxon>
        <taxon>Bacillati</taxon>
        <taxon>Bacillota</taxon>
        <taxon>Bacilli</taxon>
        <taxon>Bacillales</taxon>
        <taxon>Bacillaceae</taxon>
        <taxon>Neobacillus</taxon>
    </lineage>
</organism>
<dbReference type="OrthoDB" id="843723at2"/>
<feature type="signal peptide" evidence="2">
    <location>
        <begin position="1"/>
        <end position="25"/>
    </location>
</feature>
<dbReference type="EMBL" id="QNQT01000002">
    <property type="protein sequence ID" value="RDU37561.1"/>
    <property type="molecule type" value="Genomic_DNA"/>
</dbReference>
<reference evidence="3 4" key="1">
    <citation type="submission" date="2018-07" db="EMBL/GenBank/DDBJ databases">
        <title>Bacillus sp. YLB-04 draft genome sequence.</title>
        <authorList>
            <person name="Yu L."/>
            <person name="Tang X."/>
        </authorList>
    </citation>
    <scope>NUCLEOTIDE SEQUENCE [LARGE SCALE GENOMIC DNA]</scope>
    <source>
        <strain evidence="3 4">YLB-04</strain>
    </source>
</reference>
<accession>A0A3D8GTK2</accession>
<dbReference type="InterPro" id="IPR015943">
    <property type="entry name" value="WD40/YVTN_repeat-like_dom_sf"/>
</dbReference>
<proteinExistence type="predicted"/>
<feature type="region of interest" description="Disordered" evidence="1">
    <location>
        <begin position="129"/>
        <end position="153"/>
    </location>
</feature>
<evidence type="ECO:0000313" key="3">
    <source>
        <dbReference type="EMBL" id="RDU37561.1"/>
    </source>
</evidence>
<comment type="caution">
    <text evidence="3">The sequence shown here is derived from an EMBL/GenBank/DDBJ whole genome shotgun (WGS) entry which is preliminary data.</text>
</comment>
<dbReference type="SUPFAM" id="SSF63825">
    <property type="entry name" value="YWTD domain"/>
    <property type="match status" value="1"/>
</dbReference>
<protein>
    <recommendedName>
        <fullName evidence="5">WD40 repeat domain-containing protein</fullName>
    </recommendedName>
</protein>
<evidence type="ECO:0000256" key="1">
    <source>
        <dbReference type="SAM" id="MobiDB-lite"/>
    </source>
</evidence>
<keyword evidence="2" id="KW-0732">Signal</keyword>
<dbReference type="InterPro" id="IPR011044">
    <property type="entry name" value="Quino_amine_DH_bsu"/>
</dbReference>
<gene>
    <name evidence="3" type="ORF">DRW41_06885</name>
</gene>